<dbReference type="GO" id="GO:0005975">
    <property type="term" value="P:carbohydrate metabolic process"/>
    <property type="evidence" value="ECO:0007669"/>
    <property type="project" value="InterPro"/>
</dbReference>
<proteinExistence type="inferred from homology"/>
<dbReference type="Pfam" id="PF00295">
    <property type="entry name" value="Glyco_hydro_28"/>
    <property type="match status" value="1"/>
</dbReference>
<evidence type="ECO:0000313" key="8">
    <source>
        <dbReference type="Proteomes" id="UP000323011"/>
    </source>
</evidence>
<keyword evidence="6" id="KW-0732">Signal</keyword>
<dbReference type="Gene3D" id="2.160.20.10">
    <property type="entry name" value="Single-stranded right-handed beta-helix, Pectin lyase-like"/>
    <property type="match status" value="1"/>
</dbReference>
<comment type="caution">
    <text evidence="7">The sequence shown here is derived from an EMBL/GenBank/DDBJ whole genome shotgun (WGS) entry which is preliminary data.</text>
</comment>
<dbReference type="PANTHER" id="PTHR31339">
    <property type="entry name" value="PECTIN LYASE-RELATED"/>
    <property type="match status" value="1"/>
</dbReference>
<evidence type="ECO:0000256" key="4">
    <source>
        <dbReference type="PROSITE-ProRule" id="PRU10052"/>
    </source>
</evidence>
<dbReference type="PANTHER" id="PTHR31339:SF9">
    <property type="entry name" value="PLASMIN AND FIBRONECTIN-BINDING PROTEIN A"/>
    <property type="match status" value="1"/>
</dbReference>
<evidence type="ECO:0000256" key="3">
    <source>
        <dbReference type="ARBA" id="ARBA00023295"/>
    </source>
</evidence>
<evidence type="ECO:0000256" key="1">
    <source>
        <dbReference type="ARBA" id="ARBA00008834"/>
    </source>
</evidence>
<dbReference type="GO" id="GO:0004650">
    <property type="term" value="F:polygalacturonase activity"/>
    <property type="evidence" value="ECO:0007669"/>
    <property type="project" value="InterPro"/>
</dbReference>
<feature type="chain" id="PRO_5022891011" description="Pectate lyase superfamily protein domain-containing protein" evidence="6">
    <location>
        <begin position="31"/>
        <end position="450"/>
    </location>
</feature>
<keyword evidence="3 5" id="KW-0326">Glycosidase</keyword>
<protein>
    <recommendedName>
        <fullName evidence="9">Pectate lyase superfamily protein domain-containing protein</fullName>
    </recommendedName>
</protein>
<evidence type="ECO:0000313" key="7">
    <source>
        <dbReference type="EMBL" id="KAA0147856.1"/>
    </source>
</evidence>
<dbReference type="SUPFAM" id="SSF51126">
    <property type="entry name" value="Pectin lyase-like"/>
    <property type="match status" value="1"/>
</dbReference>
<evidence type="ECO:0000256" key="6">
    <source>
        <dbReference type="SAM" id="SignalP"/>
    </source>
</evidence>
<reference evidence="7 8" key="1">
    <citation type="submission" date="2019-07" db="EMBL/GenBank/DDBJ databases">
        <title>Genomes of Cafeteria roenbergensis.</title>
        <authorList>
            <person name="Fischer M.G."/>
            <person name="Hackl T."/>
            <person name="Roman M."/>
        </authorList>
    </citation>
    <scope>NUCLEOTIDE SEQUENCE [LARGE SCALE GENOMIC DNA]</scope>
    <source>
        <strain evidence="7 8">BVI</strain>
    </source>
</reference>
<feature type="active site" evidence="4">
    <location>
        <position position="304"/>
    </location>
</feature>
<dbReference type="AlphaFoldDB" id="A0A5A8C487"/>
<sequence length="450" mass="46463">MPSARHQSAPRVAGAALVAAGVLVAATATASRVCSVQDFGAKPNTGTAQTAAIQAAIDACSGDTAGEVVLPLLPEGGNWTSGSLFLNSNLVFRIAPGAALLGSTSMDNETYPTVYTRVAGTMGFAPASLLNGARCQDLSGYDPAKVGDQCKRWNKLSNVVITGAASSQDPSERPALGASPGAGIIDGQGEGWWQHLDFRPTLLGLLWIDGLTLSDLYLTRSPFWTVHPLFSSNVLADGLTVRTSGPNTDGFDPDSCANVTLQRSDLSCGDDVVAIKSGKNEDGRAVGIPTTNVTVRDCAFGLGHGLSIGSETSGNVTDVRIQRVTMTGTQRGVRVKSGKGRGGVVANILYEDMQLQGVGTPVSISQLYTKPTSPGPAPEFRSITVRNLTSVDSPAGSGAGEVSCLPESPCDSGFSFLHMHVSTSGKWTCSNADVSSTDVSPVMPAACRSV</sequence>
<accession>A0A5A8C487</accession>
<dbReference type="InterPro" id="IPR051801">
    <property type="entry name" value="GH28_Enzymes"/>
</dbReference>
<name>A0A5A8C487_CAFRO</name>
<gene>
    <name evidence="7" type="ORF">FNF29_07069</name>
</gene>
<keyword evidence="8" id="KW-1185">Reference proteome</keyword>
<evidence type="ECO:0000256" key="5">
    <source>
        <dbReference type="RuleBase" id="RU361169"/>
    </source>
</evidence>
<dbReference type="Proteomes" id="UP000323011">
    <property type="component" value="Unassembled WGS sequence"/>
</dbReference>
<comment type="similarity">
    <text evidence="1 5">Belongs to the glycosyl hydrolase 28 family.</text>
</comment>
<organism evidence="7 8">
    <name type="scientific">Cafeteria roenbergensis</name>
    <name type="common">Marine flagellate</name>
    <dbReference type="NCBI Taxonomy" id="33653"/>
    <lineage>
        <taxon>Eukaryota</taxon>
        <taxon>Sar</taxon>
        <taxon>Stramenopiles</taxon>
        <taxon>Bigyra</taxon>
        <taxon>Opalozoa</taxon>
        <taxon>Bicosoecida</taxon>
        <taxon>Cafeteriaceae</taxon>
        <taxon>Cafeteria</taxon>
    </lineage>
</organism>
<dbReference type="InterPro" id="IPR012334">
    <property type="entry name" value="Pectin_lyas_fold"/>
</dbReference>
<dbReference type="EMBL" id="VLTN01000060">
    <property type="protein sequence ID" value="KAA0147856.1"/>
    <property type="molecule type" value="Genomic_DNA"/>
</dbReference>
<dbReference type="InterPro" id="IPR011050">
    <property type="entry name" value="Pectin_lyase_fold/virulence"/>
</dbReference>
<evidence type="ECO:0008006" key="9">
    <source>
        <dbReference type="Google" id="ProtNLM"/>
    </source>
</evidence>
<evidence type="ECO:0000256" key="2">
    <source>
        <dbReference type="ARBA" id="ARBA00022801"/>
    </source>
</evidence>
<feature type="signal peptide" evidence="6">
    <location>
        <begin position="1"/>
        <end position="30"/>
    </location>
</feature>
<dbReference type="PROSITE" id="PS00502">
    <property type="entry name" value="POLYGALACTURONASE"/>
    <property type="match status" value="1"/>
</dbReference>
<keyword evidence="2 5" id="KW-0378">Hydrolase</keyword>
<dbReference type="OMA" id="VGDDCIT"/>
<dbReference type="InterPro" id="IPR000743">
    <property type="entry name" value="Glyco_hydro_28"/>
</dbReference>